<sequence>MHRYLPLKGIVGSFARGLHSGTVSGVGKKPHLLSSLLSPQRLPTLFHHSTAGAHAINDTTEEEPTAGNVSGKLFVQNCFPNLEYASLDVVSRLHPFLSPSDSFDQRKSKRPFQCVLSIQRNMKKAASHFAALNGVDQAKLLEDCVFTRAILEQVFIKLYYTAESVNYHPLFAYDYVLLPESLQLSMEYDVRVFLSSSAYSFHLAFEHFFRGTHHYYNPTGVFAKILAMELFVLWWYANPDLLITDVDAPLRCIPNSPYCSEEETNRVGPSLNGILMKQLALNLRRRDTIKQSSSDGVLSADVVIPLDYRLELKERLSFLGNRRYHVRCALLPRVLQATAVCLYQFDGKLQRRCIGLIAQLYQFCRTVVEFDDNKEHTENSWSSFFSVVLATSVLFDYKKVVVSLRKGERATHHQQYTKYVALKRDLFMQTISVLSNSETQRDEAE</sequence>
<dbReference type="AlphaFoldDB" id="A0A7G2CE54"/>
<keyword evidence="2" id="KW-1185">Reference proteome</keyword>
<protein>
    <submittedName>
        <fullName evidence="1">Uncharacterized protein</fullName>
    </submittedName>
</protein>
<evidence type="ECO:0000313" key="1">
    <source>
        <dbReference type="EMBL" id="CAD2217779.1"/>
    </source>
</evidence>
<proteinExistence type="predicted"/>
<name>A0A7G2CE54_9TRYP</name>
<dbReference type="EMBL" id="LR877153">
    <property type="protein sequence ID" value="CAD2217779.1"/>
    <property type="molecule type" value="Genomic_DNA"/>
</dbReference>
<accession>A0A7G2CE54</accession>
<dbReference type="OrthoDB" id="246363at2759"/>
<dbReference type="VEuPathDB" id="TriTrypDB:ADEAN_000525900"/>
<gene>
    <name evidence="1" type="ORF">ADEAN_000525900</name>
</gene>
<dbReference type="Proteomes" id="UP000515908">
    <property type="component" value="Chromosome 09"/>
</dbReference>
<organism evidence="1 2">
    <name type="scientific">Angomonas deanei</name>
    <dbReference type="NCBI Taxonomy" id="59799"/>
    <lineage>
        <taxon>Eukaryota</taxon>
        <taxon>Discoba</taxon>
        <taxon>Euglenozoa</taxon>
        <taxon>Kinetoplastea</taxon>
        <taxon>Metakinetoplastina</taxon>
        <taxon>Trypanosomatida</taxon>
        <taxon>Trypanosomatidae</taxon>
        <taxon>Strigomonadinae</taxon>
        <taxon>Angomonas</taxon>
    </lineage>
</organism>
<reference evidence="1 2" key="1">
    <citation type="submission" date="2020-08" db="EMBL/GenBank/DDBJ databases">
        <authorList>
            <person name="Newling K."/>
            <person name="Davey J."/>
            <person name="Forrester S."/>
        </authorList>
    </citation>
    <scope>NUCLEOTIDE SEQUENCE [LARGE SCALE GENOMIC DNA]</scope>
    <source>
        <strain evidence="2">Crithidia deanei Carvalho (ATCC PRA-265)</strain>
    </source>
</reference>
<evidence type="ECO:0000313" key="2">
    <source>
        <dbReference type="Proteomes" id="UP000515908"/>
    </source>
</evidence>